<dbReference type="OrthoDB" id="5314306at2759"/>
<dbReference type="SUPFAM" id="SSF81383">
    <property type="entry name" value="F-box domain"/>
    <property type="match status" value="1"/>
</dbReference>
<organism evidence="2 4">
    <name type="scientific">Carya illinoinensis</name>
    <name type="common">Pecan</name>
    <dbReference type="NCBI Taxonomy" id="32201"/>
    <lineage>
        <taxon>Eukaryota</taxon>
        <taxon>Viridiplantae</taxon>
        <taxon>Streptophyta</taxon>
        <taxon>Embryophyta</taxon>
        <taxon>Tracheophyta</taxon>
        <taxon>Spermatophyta</taxon>
        <taxon>Magnoliopsida</taxon>
        <taxon>eudicotyledons</taxon>
        <taxon>Gunneridae</taxon>
        <taxon>Pentapetalae</taxon>
        <taxon>rosids</taxon>
        <taxon>fabids</taxon>
        <taxon>Fagales</taxon>
        <taxon>Juglandaceae</taxon>
        <taxon>Carya</taxon>
    </lineage>
</organism>
<sequence length="395" mass="44911">MADPPPPIRISYIPDDMVLEILARLPLKSLLSFRRVCKSWNSIISSRYFFATHLKYGPRRGYYLLYQTMLAQIHEPSCTVVCDRTYDRISKLKLPFMHARIVGSCNGLLCVESLGDRGRLSLWNPSIARFKVLPAPCLLARGYSVTYGFTYVSEENDFKIVRISYSEFSTTLPQAQVYTLSSNSWRSIDDPIPLKPDVQIYNIGCNHLPCPFIAGALHWIVRSKGSCEDYGSGNKKILSFDLRDEKFGKMALPSSYLYYHDGWEYLGLFKGKLALFSFSNSRCGIWVMTDYGMAESWTLLRTVEFEPGVIDFRGCTDGGAVVIARMRREFSSISFIETHEEAPHRERILDGGHLLIFAAPFVESLALLDASHDKVNVDHQSLRHQMTKEAVIPNQ</sequence>
<dbReference type="EMBL" id="CM031838">
    <property type="protein sequence ID" value="KAG6677456.1"/>
    <property type="molecule type" value="Genomic_DNA"/>
</dbReference>
<dbReference type="PROSITE" id="PS50181">
    <property type="entry name" value="FBOX"/>
    <property type="match status" value="1"/>
</dbReference>
<gene>
    <name evidence="2" type="ORF">CIPAW_14G025300</name>
    <name evidence="3" type="ORF">I3842_14G027900</name>
</gene>
<dbReference type="NCBIfam" id="TIGR01640">
    <property type="entry name" value="F_box_assoc_1"/>
    <property type="match status" value="1"/>
</dbReference>
<dbReference type="Proteomes" id="UP000811609">
    <property type="component" value="Chromosome 14"/>
</dbReference>
<keyword evidence="4" id="KW-1185">Reference proteome</keyword>
<proteinExistence type="predicted"/>
<dbReference type="InterPro" id="IPR006527">
    <property type="entry name" value="F-box-assoc_dom_typ1"/>
</dbReference>
<accession>A0A8T1NI92</accession>
<evidence type="ECO:0000313" key="4">
    <source>
        <dbReference type="Proteomes" id="UP000811609"/>
    </source>
</evidence>
<dbReference type="Pfam" id="PF07734">
    <property type="entry name" value="FBA_1"/>
    <property type="match status" value="1"/>
</dbReference>
<dbReference type="Proteomes" id="UP000811246">
    <property type="component" value="Chromosome 14"/>
</dbReference>
<dbReference type="PANTHER" id="PTHR31672">
    <property type="entry name" value="BNACNNG10540D PROTEIN"/>
    <property type="match status" value="1"/>
</dbReference>
<dbReference type="Pfam" id="PF00646">
    <property type="entry name" value="F-box"/>
    <property type="match status" value="1"/>
</dbReference>
<dbReference type="Gene3D" id="1.20.1280.50">
    <property type="match status" value="1"/>
</dbReference>
<evidence type="ECO:0000259" key="1">
    <source>
        <dbReference type="PROSITE" id="PS50181"/>
    </source>
</evidence>
<dbReference type="PANTHER" id="PTHR31672:SF13">
    <property type="entry name" value="F-BOX PROTEIN CPR30-LIKE"/>
    <property type="match status" value="1"/>
</dbReference>
<reference evidence="2" key="1">
    <citation type="submission" date="2020-12" db="EMBL/GenBank/DDBJ databases">
        <title>WGS assembly of Carya illinoinensis cv. Pawnee.</title>
        <authorList>
            <person name="Platts A."/>
            <person name="Shu S."/>
            <person name="Wright S."/>
            <person name="Barry K."/>
            <person name="Edger P."/>
            <person name="Pires J.C."/>
            <person name="Schmutz J."/>
        </authorList>
    </citation>
    <scope>NUCLEOTIDE SEQUENCE</scope>
    <source>
        <tissue evidence="2">Leaf</tissue>
    </source>
</reference>
<dbReference type="InterPro" id="IPR036047">
    <property type="entry name" value="F-box-like_dom_sf"/>
</dbReference>
<dbReference type="CDD" id="cd22157">
    <property type="entry name" value="F-box_AtFBW1-like"/>
    <property type="match status" value="1"/>
</dbReference>
<dbReference type="SMART" id="SM00256">
    <property type="entry name" value="FBOX"/>
    <property type="match status" value="1"/>
</dbReference>
<comment type="caution">
    <text evidence="2">The sequence shown here is derived from an EMBL/GenBank/DDBJ whole genome shotgun (WGS) entry which is preliminary data.</text>
</comment>
<dbReference type="InterPro" id="IPR050796">
    <property type="entry name" value="SCF_F-box_component"/>
</dbReference>
<reference evidence="3" key="2">
    <citation type="submission" date="2021-01" db="EMBL/GenBank/DDBJ databases">
        <authorList>
            <person name="Lovell J.T."/>
            <person name="Bentley N."/>
            <person name="Bhattarai G."/>
            <person name="Jenkins J.W."/>
            <person name="Sreedasyam A."/>
            <person name="Alarcon Y."/>
            <person name="Bock C."/>
            <person name="Boston L."/>
            <person name="Carlson J."/>
            <person name="Cervantes K."/>
            <person name="Clermont K."/>
            <person name="Krom N."/>
            <person name="Kubenka K."/>
            <person name="Mamidi S."/>
            <person name="Mattison C."/>
            <person name="Monteros M."/>
            <person name="Pisani C."/>
            <person name="Plott C."/>
            <person name="Rajasekar S."/>
            <person name="Rhein H.S."/>
            <person name="Rohla C."/>
            <person name="Song M."/>
            <person name="Hilaire R.S."/>
            <person name="Shu S."/>
            <person name="Wells L."/>
            <person name="Wang X."/>
            <person name="Webber J."/>
            <person name="Heerema R.J."/>
            <person name="Klein P."/>
            <person name="Conner P."/>
            <person name="Grauke L."/>
            <person name="Grimwood J."/>
            <person name="Schmutz J."/>
            <person name="Randall J.J."/>
        </authorList>
    </citation>
    <scope>NUCLEOTIDE SEQUENCE</scope>
    <source>
        <tissue evidence="3">Leaf</tissue>
    </source>
</reference>
<dbReference type="InterPro" id="IPR017451">
    <property type="entry name" value="F-box-assoc_interact_dom"/>
</dbReference>
<dbReference type="AlphaFoldDB" id="A0A8T1NI92"/>
<dbReference type="InterPro" id="IPR001810">
    <property type="entry name" value="F-box_dom"/>
</dbReference>
<evidence type="ECO:0000313" key="3">
    <source>
        <dbReference type="EMBL" id="KAG6677456.1"/>
    </source>
</evidence>
<evidence type="ECO:0000313" key="2">
    <source>
        <dbReference type="EMBL" id="KAG6628613.1"/>
    </source>
</evidence>
<feature type="domain" description="F-box" evidence="1">
    <location>
        <begin position="7"/>
        <end position="53"/>
    </location>
</feature>
<dbReference type="EMBL" id="CM031822">
    <property type="protein sequence ID" value="KAG6628613.1"/>
    <property type="molecule type" value="Genomic_DNA"/>
</dbReference>
<protein>
    <recommendedName>
        <fullName evidence="1">F-box domain-containing protein</fullName>
    </recommendedName>
</protein>
<name>A0A8T1NI92_CARIL</name>